<gene>
    <name evidence="2" type="ORF">RBSWK_04013</name>
</gene>
<accession>L7CDY8</accession>
<dbReference type="PATRIC" id="fig|993516.3.peg.4294"/>
<evidence type="ECO:0000313" key="3">
    <source>
        <dbReference type="Proteomes" id="UP000010959"/>
    </source>
</evidence>
<protein>
    <submittedName>
        <fullName evidence="2">Uncharacterized protein</fullName>
    </submittedName>
</protein>
<dbReference type="Proteomes" id="UP000010959">
    <property type="component" value="Unassembled WGS sequence"/>
</dbReference>
<evidence type="ECO:0000256" key="1">
    <source>
        <dbReference type="SAM" id="MobiDB-lite"/>
    </source>
</evidence>
<proteinExistence type="predicted"/>
<evidence type="ECO:0000313" key="2">
    <source>
        <dbReference type="EMBL" id="ELP32050.1"/>
    </source>
</evidence>
<comment type="caution">
    <text evidence="2">The sequence shown here is derived from an EMBL/GenBank/DDBJ whole genome shotgun (WGS) entry which is preliminary data.</text>
</comment>
<feature type="compositionally biased region" description="Basic and acidic residues" evidence="1">
    <location>
        <begin position="15"/>
        <end position="40"/>
    </location>
</feature>
<dbReference type="EMBL" id="AMWG01000115">
    <property type="protein sequence ID" value="ELP32050.1"/>
    <property type="molecule type" value="Genomic_DNA"/>
</dbReference>
<dbReference type="AlphaFoldDB" id="L7CDY8"/>
<reference evidence="2 3" key="1">
    <citation type="journal article" date="2013" name="Mar. Genomics">
        <title>Expression of sulfatases in Rhodopirellula baltica and the diversity of sulfatases in the genus Rhodopirellula.</title>
        <authorList>
            <person name="Wegner C.E."/>
            <person name="Richter-Heitmann T."/>
            <person name="Klindworth A."/>
            <person name="Klockow C."/>
            <person name="Richter M."/>
            <person name="Achstetter T."/>
            <person name="Glockner F.O."/>
            <person name="Harder J."/>
        </authorList>
    </citation>
    <scope>NUCLEOTIDE SEQUENCE [LARGE SCALE GENOMIC DNA]</scope>
    <source>
        <strain evidence="2 3">SWK14</strain>
    </source>
</reference>
<sequence length="40" mass="4871">MEHEPRAAANHAMHLSREMRRFEMEDLSSRRGDRNRYPTE</sequence>
<feature type="region of interest" description="Disordered" evidence="1">
    <location>
        <begin position="1"/>
        <end position="40"/>
    </location>
</feature>
<name>L7CDY8_RHOBT</name>
<organism evidence="2 3">
    <name type="scientific">Rhodopirellula baltica SWK14</name>
    <dbReference type="NCBI Taxonomy" id="993516"/>
    <lineage>
        <taxon>Bacteria</taxon>
        <taxon>Pseudomonadati</taxon>
        <taxon>Planctomycetota</taxon>
        <taxon>Planctomycetia</taxon>
        <taxon>Pirellulales</taxon>
        <taxon>Pirellulaceae</taxon>
        <taxon>Rhodopirellula</taxon>
    </lineage>
</organism>